<evidence type="ECO:0000313" key="2">
    <source>
        <dbReference type="EMBL" id="KAG2206875.1"/>
    </source>
</evidence>
<dbReference type="Proteomes" id="UP000603453">
    <property type="component" value="Unassembled WGS sequence"/>
</dbReference>
<organism evidence="2 3">
    <name type="scientific">Mucor saturninus</name>
    <dbReference type="NCBI Taxonomy" id="64648"/>
    <lineage>
        <taxon>Eukaryota</taxon>
        <taxon>Fungi</taxon>
        <taxon>Fungi incertae sedis</taxon>
        <taxon>Mucoromycota</taxon>
        <taxon>Mucoromycotina</taxon>
        <taxon>Mucoromycetes</taxon>
        <taxon>Mucorales</taxon>
        <taxon>Mucorineae</taxon>
        <taxon>Mucoraceae</taxon>
        <taxon>Mucor</taxon>
    </lineage>
</organism>
<dbReference type="AlphaFoldDB" id="A0A8H7RAF5"/>
<feature type="compositionally biased region" description="Pro residues" evidence="1">
    <location>
        <begin position="18"/>
        <end position="33"/>
    </location>
</feature>
<evidence type="ECO:0000313" key="3">
    <source>
        <dbReference type="Proteomes" id="UP000603453"/>
    </source>
</evidence>
<protein>
    <submittedName>
        <fullName evidence="2">Uncharacterized protein</fullName>
    </submittedName>
</protein>
<feature type="region of interest" description="Disordered" evidence="1">
    <location>
        <begin position="1"/>
        <end position="75"/>
    </location>
</feature>
<dbReference type="OrthoDB" id="5569779at2759"/>
<comment type="caution">
    <text evidence="2">The sequence shown here is derived from an EMBL/GenBank/DDBJ whole genome shotgun (WGS) entry which is preliminary data.</text>
</comment>
<accession>A0A8H7RAF5</accession>
<name>A0A8H7RAF5_9FUNG</name>
<gene>
    <name evidence="2" type="ORF">INT47_007632</name>
</gene>
<evidence type="ECO:0000256" key="1">
    <source>
        <dbReference type="SAM" id="MobiDB-lite"/>
    </source>
</evidence>
<feature type="compositionally biased region" description="Polar residues" evidence="1">
    <location>
        <begin position="35"/>
        <end position="44"/>
    </location>
</feature>
<keyword evidence="3" id="KW-1185">Reference proteome</keyword>
<proteinExistence type="predicted"/>
<dbReference type="EMBL" id="JAEPRD010000028">
    <property type="protein sequence ID" value="KAG2206875.1"/>
    <property type="molecule type" value="Genomic_DNA"/>
</dbReference>
<reference evidence="2" key="1">
    <citation type="submission" date="2020-12" db="EMBL/GenBank/DDBJ databases">
        <title>Metabolic potential, ecology and presence of endohyphal bacteria is reflected in genomic diversity of Mucoromycotina.</title>
        <authorList>
            <person name="Muszewska A."/>
            <person name="Okrasinska A."/>
            <person name="Steczkiewicz K."/>
            <person name="Drgas O."/>
            <person name="Orlowska M."/>
            <person name="Perlinska-Lenart U."/>
            <person name="Aleksandrzak-Piekarczyk T."/>
            <person name="Szatraj K."/>
            <person name="Zielenkiewicz U."/>
            <person name="Pilsyk S."/>
            <person name="Malc E."/>
            <person name="Mieczkowski P."/>
            <person name="Kruszewska J.S."/>
            <person name="Biernat P."/>
            <person name="Pawlowska J."/>
        </authorList>
    </citation>
    <scope>NUCLEOTIDE SEQUENCE</scope>
    <source>
        <strain evidence="2">WA0000017839</strain>
    </source>
</reference>
<sequence>MPGTTDNNERHNDETPGLLPPHALPCPPPPPPLEQDSSTLTSPWWSEEPPAEQIEGEADHIPSTTDTLPLTEKEPTSSTLNISVLSFNRASAKESPNQWKERCFLLAATDGSLKEHKKETVQKELEEIFDKSKECSMICFLRSSRQMTKDRLLQEHGKLPLTYSFNPFYGTWITIAKTPTRCKEHLLDAGNITKKTFSDYYTMELGDELGHSGEYVTKAVKRTFSPLQHLTQRYMDSWKDGNQQAFFSKFWSSAQKGDAFYLVLDSTKRLIENTLGHDKKPSDKK</sequence>